<dbReference type="AlphaFoldDB" id="A0AAV6U8A7"/>
<dbReference type="InterPro" id="IPR052775">
    <property type="entry name" value="IUN_hydrolase"/>
</dbReference>
<keyword evidence="4" id="KW-1185">Reference proteome</keyword>
<dbReference type="Pfam" id="PF01156">
    <property type="entry name" value="IU_nuc_hydro"/>
    <property type="match status" value="1"/>
</dbReference>
<dbReference type="SUPFAM" id="SSF53590">
    <property type="entry name" value="Nucleoside hydrolase"/>
    <property type="match status" value="1"/>
</dbReference>
<accession>A0AAV6U8A7</accession>
<feature type="domain" description="Inosine/uridine-preferring nucleoside hydrolase" evidence="2">
    <location>
        <begin position="8"/>
        <end position="314"/>
    </location>
</feature>
<evidence type="ECO:0000313" key="3">
    <source>
        <dbReference type="EMBL" id="KAG8180073.1"/>
    </source>
</evidence>
<evidence type="ECO:0000256" key="1">
    <source>
        <dbReference type="ARBA" id="ARBA00009176"/>
    </source>
</evidence>
<dbReference type="Gene3D" id="3.90.245.10">
    <property type="entry name" value="Ribonucleoside hydrolase-like"/>
    <property type="match status" value="1"/>
</dbReference>
<reference evidence="3 4" key="1">
    <citation type="journal article" date="2022" name="Nat. Ecol. Evol.">
        <title>A masculinizing supergene underlies an exaggerated male reproductive morph in a spider.</title>
        <authorList>
            <person name="Hendrickx F."/>
            <person name="De Corte Z."/>
            <person name="Sonet G."/>
            <person name="Van Belleghem S.M."/>
            <person name="Kostlbacher S."/>
            <person name="Vangestel C."/>
        </authorList>
    </citation>
    <scope>NUCLEOTIDE SEQUENCE [LARGE SCALE GENOMIC DNA]</scope>
    <source>
        <strain evidence="3">W744_W776</strain>
    </source>
</reference>
<comment type="similarity">
    <text evidence="1">Belongs to the IUNH family.</text>
</comment>
<dbReference type="InterPro" id="IPR001910">
    <property type="entry name" value="Inosine/uridine_hydrolase_dom"/>
</dbReference>
<name>A0AAV6U8A7_9ARAC</name>
<comment type="caution">
    <text evidence="3">The sequence shown here is derived from an EMBL/GenBank/DDBJ whole genome shotgun (WGS) entry which is preliminary data.</text>
</comment>
<evidence type="ECO:0000313" key="4">
    <source>
        <dbReference type="Proteomes" id="UP000827092"/>
    </source>
</evidence>
<gene>
    <name evidence="3" type="ORF">JTE90_027854</name>
</gene>
<dbReference type="InterPro" id="IPR036452">
    <property type="entry name" value="Ribo_hydro-like"/>
</dbReference>
<dbReference type="PANTHER" id="PTHR46190:SF1">
    <property type="entry name" value="SI:CH211-201H21.5"/>
    <property type="match status" value="1"/>
</dbReference>
<proteinExistence type="inferred from homology"/>
<dbReference type="PANTHER" id="PTHR46190">
    <property type="entry name" value="SI:CH211-201H21.5-RELATED"/>
    <property type="match status" value="1"/>
</dbReference>
<protein>
    <recommendedName>
        <fullName evidence="2">Inosine/uridine-preferring nucleoside hydrolase domain-containing protein</fullName>
    </recommendedName>
</protein>
<dbReference type="Proteomes" id="UP000827092">
    <property type="component" value="Unassembled WGS sequence"/>
</dbReference>
<organism evidence="3 4">
    <name type="scientific">Oedothorax gibbosus</name>
    <dbReference type="NCBI Taxonomy" id="931172"/>
    <lineage>
        <taxon>Eukaryota</taxon>
        <taxon>Metazoa</taxon>
        <taxon>Ecdysozoa</taxon>
        <taxon>Arthropoda</taxon>
        <taxon>Chelicerata</taxon>
        <taxon>Arachnida</taxon>
        <taxon>Araneae</taxon>
        <taxon>Araneomorphae</taxon>
        <taxon>Entelegynae</taxon>
        <taxon>Araneoidea</taxon>
        <taxon>Linyphiidae</taxon>
        <taxon>Erigoninae</taxon>
        <taxon>Oedothorax</taxon>
    </lineage>
</organism>
<dbReference type="GO" id="GO:0016799">
    <property type="term" value="F:hydrolase activity, hydrolyzing N-glycosyl compounds"/>
    <property type="evidence" value="ECO:0007669"/>
    <property type="project" value="InterPro"/>
</dbReference>
<dbReference type="EMBL" id="JAFNEN010000586">
    <property type="protein sequence ID" value="KAG8180073.1"/>
    <property type="molecule type" value="Genomic_DNA"/>
</dbReference>
<sequence length="327" mass="35559">MTSPVVQLIVDSDCGSDDAMALMLALGGERADRVMAVTCCYGNTTVDHVRDNVRRVLTVCGRTEIPVYSGSSHPLERSDPDPIAVRSSVAVHGSDGFGERSHLFPIGGADNSKEENAVDFLVRVARERPGEVTVVALAPLTNLAAAHRKDPTFTEGLREIVILGGNYTGLGNVTVSAEFNFFSDPKSAHIVLTESRCPIRMVPWETCLENGMEWDDFYALVNSPGPKAELIRGATSIVSKFCKDEGDPAFLDCDVLALVAGLWPECVAETNTLIRKMGVCCEGGRRGMCLIEEEGDEVGGVSVELILKFRVDMLKDLRKDMIAERHR</sequence>
<evidence type="ECO:0000259" key="2">
    <source>
        <dbReference type="Pfam" id="PF01156"/>
    </source>
</evidence>